<name>A0A2M9BIE4_9ACTN</name>
<dbReference type="InterPro" id="IPR009057">
    <property type="entry name" value="Homeodomain-like_sf"/>
</dbReference>
<keyword evidence="1" id="KW-0805">Transcription regulation</keyword>
<dbReference type="SMART" id="SM00342">
    <property type="entry name" value="HTH_ARAC"/>
    <property type="match status" value="1"/>
</dbReference>
<evidence type="ECO:0000256" key="3">
    <source>
        <dbReference type="ARBA" id="ARBA00023163"/>
    </source>
</evidence>
<evidence type="ECO:0000256" key="4">
    <source>
        <dbReference type="SAM" id="MobiDB-lite"/>
    </source>
</evidence>
<keyword evidence="2 6" id="KW-0238">DNA-binding</keyword>
<evidence type="ECO:0000256" key="2">
    <source>
        <dbReference type="ARBA" id="ARBA00023125"/>
    </source>
</evidence>
<feature type="domain" description="HTH araC/xylS-type" evidence="5">
    <location>
        <begin position="225"/>
        <end position="324"/>
    </location>
</feature>
<dbReference type="Pfam" id="PF12852">
    <property type="entry name" value="Cupin_6"/>
    <property type="match status" value="1"/>
</dbReference>
<keyword evidence="3" id="KW-0804">Transcription</keyword>
<dbReference type="Proteomes" id="UP000230842">
    <property type="component" value="Unassembled WGS sequence"/>
</dbReference>
<dbReference type="Pfam" id="PF12833">
    <property type="entry name" value="HTH_18"/>
    <property type="match status" value="1"/>
</dbReference>
<dbReference type="GO" id="GO:0003700">
    <property type="term" value="F:DNA-binding transcription factor activity"/>
    <property type="evidence" value="ECO:0007669"/>
    <property type="project" value="InterPro"/>
</dbReference>
<proteinExistence type="predicted"/>
<feature type="region of interest" description="Disordered" evidence="4">
    <location>
        <begin position="317"/>
        <end position="342"/>
    </location>
</feature>
<dbReference type="GO" id="GO:0043565">
    <property type="term" value="F:sequence-specific DNA binding"/>
    <property type="evidence" value="ECO:0007669"/>
    <property type="project" value="InterPro"/>
</dbReference>
<dbReference type="PANTHER" id="PTHR46796">
    <property type="entry name" value="HTH-TYPE TRANSCRIPTIONAL ACTIVATOR RHAS-RELATED"/>
    <property type="match status" value="1"/>
</dbReference>
<dbReference type="InterPro" id="IPR050204">
    <property type="entry name" value="AraC_XylS_family_regulators"/>
</dbReference>
<evidence type="ECO:0000313" key="7">
    <source>
        <dbReference type="Proteomes" id="UP000230842"/>
    </source>
</evidence>
<dbReference type="PROSITE" id="PS00041">
    <property type="entry name" value="HTH_ARAC_FAMILY_1"/>
    <property type="match status" value="1"/>
</dbReference>
<sequence>MTAPTAALASMAGVDVLEALLDGPRARGAFLLRALLDPPWSLRIEDEAPLTVLAVLRGTAWLAPTDGAPRELREGQVAVVRGPDHYLVADRPDTPPSVVVYPGGRCTSAADGRGLWDEWSLGIRTWGHRADASCILLVGTYEGAGEASKPLLNALPAVVALTPEELGTPVLPVLAAEMQVEAPGQRALLDRLLDVLLISTLRTWFALQQTEAPGWFRAQHDPAVAAALGLLHQQVAHPWTVTELAARVGVSRASLARRFTALLGEPPMAYLASWRLALAADLLCSSSEVTVASVARQVGYGTPFSLSTAFKREHGVSPQEYRRGRRSSEVDAALTGSVQAPS</sequence>
<dbReference type="SUPFAM" id="SSF46689">
    <property type="entry name" value="Homeodomain-like"/>
    <property type="match status" value="2"/>
</dbReference>
<dbReference type="PROSITE" id="PS01124">
    <property type="entry name" value="HTH_ARAC_FAMILY_2"/>
    <property type="match status" value="1"/>
</dbReference>
<organism evidence="6 7">
    <name type="scientific">Mumia flava</name>
    <dbReference type="NCBI Taxonomy" id="1348852"/>
    <lineage>
        <taxon>Bacteria</taxon>
        <taxon>Bacillati</taxon>
        <taxon>Actinomycetota</taxon>
        <taxon>Actinomycetes</taxon>
        <taxon>Propionibacteriales</taxon>
        <taxon>Nocardioidaceae</taxon>
        <taxon>Mumia</taxon>
    </lineage>
</organism>
<dbReference type="InterPro" id="IPR018060">
    <property type="entry name" value="HTH_AraC"/>
</dbReference>
<comment type="caution">
    <text evidence="6">The sequence shown here is derived from an EMBL/GenBank/DDBJ whole genome shotgun (WGS) entry which is preliminary data.</text>
</comment>
<evidence type="ECO:0000256" key="1">
    <source>
        <dbReference type="ARBA" id="ARBA00023015"/>
    </source>
</evidence>
<accession>A0A2M9BIE4</accession>
<dbReference type="InterPro" id="IPR032783">
    <property type="entry name" value="AraC_lig"/>
</dbReference>
<dbReference type="Gene3D" id="1.10.10.60">
    <property type="entry name" value="Homeodomain-like"/>
    <property type="match status" value="2"/>
</dbReference>
<dbReference type="EMBL" id="PGEZ01000001">
    <property type="protein sequence ID" value="PJJ57720.1"/>
    <property type="molecule type" value="Genomic_DNA"/>
</dbReference>
<gene>
    <name evidence="6" type="ORF">CLV56_1958</name>
</gene>
<evidence type="ECO:0000259" key="5">
    <source>
        <dbReference type="PROSITE" id="PS01124"/>
    </source>
</evidence>
<evidence type="ECO:0000313" key="6">
    <source>
        <dbReference type="EMBL" id="PJJ57720.1"/>
    </source>
</evidence>
<reference evidence="6 7" key="1">
    <citation type="submission" date="2017-11" db="EMBL/GenBank/DDBJ databases">
        <title>Genomic Encyclopedia of Archaeal and Bacterial Type Strains, Phase II (KMG-II): From Individual Species to Whole Genera.</title>
        <authorList>
            <person name="Goeker M."/>
        </authorList>
    </citation>
    <scope>NUCLEOTIDE SEQUENCE [LARGE SCALE GENOMIC DNA]</scope>
    <source>
        <strain evidence="6 7">DSM 27763</strain>
    </source>
</reference>
<dbReference type="PANTHER" id="PTHR46796:SF13">
    <property type="entry name" value="HTH-TYPE TRANSCRIPTIONAL ACTIVATOR RHAS"/>
    <property type="match status" value="1"/>
</dbReference>
<dbReference type="AlphaFoldDB" id="A0A2M9BIE4"/>
<keyword evidence="7" id="KW-1185">Reference proteome</keyword>
<protein>
    <submittedName>
        <fullName evidence="6">AraC-like DNA-binding protein</fullName>
    </submittedName>
</protein>
<feature type="compositionally biased region" description="Basic and acidic residues" evidence="4">
    <location>
        <begin position="317"/>
        <end position="329"/>
    </location>
</feature>
<dbReference type="InterPro" id="IPR018062">
    <property type="entry name" value="HTH_AraC-typ_CS"/>
</dbReference>